<dbReference type="Proteomes" id="UP000041254">
    <property type="component" value="Unassembled WGS sequence"/>
</dbReference>
<dbReference type="InParanoid" id="A0A0G4EWB6"/>
<evidence type="ECO:0000259" key="2">
    <source>
        <dbReference type="Pfam" id="PF04542"/>
    </source>
</evidence>
<dbReference type="GO" id="GO:0006352">
    <property type="term" value="P:DNA-templated transcription initiation"/>
    <property type="evidence" value="ECO:0007669"/>
    <property type="project" value="InterPro"/>
</dbReference>
<evidence type="ECO:0000313" key="3">
    <source>
        <dbReference type="EMBL" id="CEM02543.1"/>
    </source>
</evidence>
<accession>A0A0G4EWB6</accession>
<dbReference type="AlphaFoldDB" id="A0A0G4EWB6"/>
<dbReference type="InterPro" id="IPR050239">
    <property type="entry name" value="Sigma-70_RNA_pol_init_factors"/>
</dbReference>
<evidence type="ECO:0000313" key="4">
    <source>
        <dbReference type="Proteomes" id="UP000041254"/>
    </source>
</evidence>
<dbReference type="SUPFAM" id="SSF88659">
    <property type="entry name" value="Sigma3 and sigma4 domains of RNA polymerase sigma factors"/>
    <property type="match status" value="1"/>
</dbReference>
<dbReference type="InterPro" id="IPR013325">
    <property type="entry name" value="RNA_pol_sigma_r2"/>
</dbReference>
<dbReference type="PANTHER" id="PTHR30603:SF47">
    <property type="entry name" value="RNA POLYMERASE SIGMA FACTOR SIGD, CHLOROPLASTIC"/>
    <property type="match status" value="1"/>
</dbReference>
<sequence length="455" mass="51625">MVNSVVDSCVQRRLLALSLSIGRCSVSFLRLINVPFLLPLLLPVLPALASPLPPAYSYNLKSTFPGHKQRSTQSIRLPKHQPKTPVGPAEAIAAASRPLRSVDGGNVAETRLRELLSRYRAQGRPDKEERVWGERLTEYNRVRAAVIKSKDAGREWTAHSLAQKVQLTPFALVRVVRDGRAAEEWLTWASQHAASYVVQQYMGRGTPSVRRWLPNEELLHATFVGVRRALVRYNATRGAKFTTYAQRLMEQEAYNVIQGAQPIQFRTKRQERLVPKLRSYEYQDVLKQEGALAVGKRLNLTLDELEPMLEVAKGRYTTFDQLNTRLERAYAEPVGPYDGFEAAGGIHVDDRDVGVEVRARHFMESVNERLRKHLTQVERDMIRLMYGFDDYVVKSLDEVAKLTRIPRHQAEEILVSGIDKLRDSPDLLQEITDFAGVVRHRDSITPKSALPVGKY</sequence>
<dbReference type="InterPro" id="IPR013324">
    <property type="entry name" value="RNA_pol_sigma_r3/r4-like"/>
</dbReference>
<name>A0A0G4EWB6_VITBC</name>
<organism evidence="3 4">
    <name type="scientific">Vitrella brassicaformis (strain CCMP3155)</name>
    <dbReference type="NCBI Taxonomy" id="1169540"/>
    <lineage>
        <taxon>Eukaryota</taxon>
        <taxon>Sar</taxon>
        <taxon>Alveolata</taxon>
        <taxon>Colpodellida</taxon>
        <taxon>Vitrellaceae</taxon>
        <taxon>Vitrella</taxon>
    </lineage>
</organism>
<dbReference type="OrthoDB" id="206108at2759"/>
<dbReference type="EMBL" id="CDMY01000329">
    <property type="protein sequence ID" value="CEM02543.1"/>
    <property type="molecule type" value="Genomic_DNA"/>
</dbReference>
<dbReference type="InterPro" id="IPR007627">
    <property type="entry name" value="RNA_pol_sigma70_r2"/>
</dbReference>
<reference evidence="3 4" key="1">
    <citation type="submission" date="2014-11" db="EMBL/GenBank/DDBJ databases">
        <authorList>
            <person name="Zhu J."/>
            <person name="Qi W."/>
            <person name="Song R."/>
        </authorList>
    </citation>
    <scope>NUCLEOTIDE SEQUENCE [LARGE SCALE GENOMIC DNA]</scope>
</reference>
<dbReference type="Pfam" id="PF04542">
    <property type="entry name" value="Sigma70_r2"/>
    <property type="match status" value="1"/>
</dbReference>
<dbReference type="Gene3D" id="1.20.120.1810">
    <property type="match status" value="1"/>
</dbReference>
<dbReference type="InterPro" id="IPR036388">
    <property type="entry name" value="WH-like_DNA-bd_sf"/>
</dbReference>
<proteinExistence type="inferred from homology"/>
<dbReference type="GO" id="GO:0003700">
    <property type="term" value="F:DNA-binding transcription factor activity"/>
    <property type="evidence" value="ECO:0007669"/>
    <property type="project" value="InterPro"/>
</dbReference>
<dbReference type="Gene3D" id="1.10.10.10">
    <property type="entry name" value="Winged helix-like DNA-binding domain superfamily/Winged helix DNA-binding domain"/>
    <property type="match status" value="1"/>
</dbReference>
<keyword evidence="4" id="KW-1185">Reference proteome</keyword>
<dbReference type="VEuPathDB" id="CryptoDB:Vbra_20929"/>
<comment type="similarity">
    <text evidence="1">Belongs to the sigma-70 factor family.</text>
</comment>
<protein>
    <recommendedName>
        <fullName evidence="2">RNA polymerase sigma-70 region 2 domain-containing protein</fullName>
    </recommendedName>
</protein>
<evidence type="ECO:0000256" key="1">
    <source>
        <dbReference type="ARBA" id="ARBA00007788"/>
    </source>
</evidence>
<dbReference type="PANTHER" id="PTHR30603">
    <property type="entry name" value="RNA POLYMERASE SIGMA FACTOR RPO"/>
    <property type="match status" value="1"/>
</dbReference>
<gene>
    <name evidence="3" type="ORF">Vbra_20929</name>
</gene>
<feature type="domain" description="RNA polymerase sigma-70 region 2" evidence="2">
    <location>
        <begin position="210"/>
        <end position="258"/>
    </location>
</feature>
<dbReference type="SUPFAM" id="SSF88946">
    <property type="entry name" value="Sigma2 domain of RNA polymerase sigma factors"/>
    <property type="match status" value="1"/>
</dbReference>